<dbReference type="KEGG" id="pmai:CF386_06885"/>
<evidence type="ECO:0000256" key="8">
    <source>
        <dbReference type="PIRSR" id="PIRSR006334-3"/>
    </source>
</evidence>
<dbReference type="SUPFAM" id="SSF53927">
    <property type="entry name" value="Cytidine deaminase-like"/>
    <property type="match status" value="2"/>
</dbReference>
<dbReference type="PROSITE" id="PS51747">
    <property type="entry name" value="CYT_DCMP_DEAMINASES_2"/>
    <property type="match status" value="2"/>
</dbReference>
<feature type="domain" description="CMP/dCMP-type deaminase" evidence="9">
    <location>
        <begin position="178"/>
        <end position="288"/>
    </location>
</feature>
<dbReference type="RefSeq" id="WP_089073647.1">
    <property type="nucleotide sequence ID" value="NZ_CBCSAM010000001.1"/>
</dbReference>
<comment type="similarity">
    <text evidence="1">Belongs to the cytidine and deoxycytidylate deaminase family.</text>
</comment>
<dbReference type="GO" id="GO:0055086">
    <property type="term" value="P:nucleobase-containing small molecule metabolic process"/>
    <property type="evidence" value="ECO:0007669"/>
    <property type="project" value="UniProtKB-ARBA"/>
</dbReference>
<reference evidence="10 11" key="1">
    <citation type="journal article" date="2016" name="Int. J. Syst. Evol. Microbiol.">
        <title>Paraphotobacterium marinum gen. nov., sp. nov., a member of the family Vibrionaceae, isolated from surface seawater.</title>
        <authorList>
            <person name="Huang Z."/>
            <person name="Dong C."/>
            <person name="Shao Z."/>
        </authorList>
    </citation>
    <scope>NUCLEOTIDE SEQUENCE [LARGE SCALE GENOMIC DNA]</scope>
    <source>
        <strain evidence="10 11">NSCS20N07D</strain>
    </source>
</reference>
<evidence type="ECO:0000256" key="4">
    <source>
        <dbReference type="ARBA" id="ARBA00022801"/>
    </source>
</evidence>
<evidence type="ECO:0000256" key="7">
    <source>
        <dbReference type="PIRSR" id="PIRSR006334-2"/>
    </source>
</evidence>
<evidence type="ECO:0000313" key="10">
    <source>
        <dbReference type="EMBL" id="ASK78739.1"/>
    </source>
</evidence>
<accession>A0A220VEH2</accession>
<keyword evidence="11" id="KW-1185">Reference proteome</keyword>
<dbReference type="OrthoDB" id="9795347at2"/>
<dbReference type="AlphaFoldDB" id="A0A220VEH2"/>
<feature type="binding site" evidence="8">
    <location>
        <position position="119"/>
    </location>
    <ligand>
        <name>Zn(2+)</name>
        <dbReference type="ChEBI" id="CHEBI:29105"/>
        <note>catalytic</note>
    </ligand>
</feature>
<name>A0A220VEH2_9GAMM</name>
<dbReference type="EMBL" id="CP022355">
    <property type="protein sequence ID" value="ASK78739.1"/>
    <property type="molecule type" value="Genomic_DNA"/>
</dbReference>
<dbReference type="InterPro" id="IPR002125">
    <property type="entry name" value="CMP_dCMP_dom"/>
</dbReference>
<feature type="domain" description="CMP/dCMP-type deaminase" evidence="9">
    <location>
        <begin position="38"/>
        <end position="157"/>
    </location>
</feature>
<feature type="active site" description="Proton donor" evidence="6">
    <location>
        <position position="94"/>
    </location>
</feature>
<gene>
    <name evidence="10" type="ORF">CF386_06885</name>
</gene>
<dbReference type="PIRSF" id="PIRSF006334">
    <property type="entry name" value="Cdd_plus_pseudo"/>
    <property type="match status" value="1"/>
</dbReference>
<dbReference type="InterPro" id="IPR013171">
    <property type="entry name" value="Cyd/dCyd_deaminase_Zn-bd"/>
</dbReference>
<dbReference type="GO" id="GO:0005829">
    <property type="term" value="C:cytosol"/>
    <property type="evidence" value="ECO:0007669"/>
    <property type="project" value="TreeGrafter"/>
</dbReference>
<protein>
    <submittedName>
        <fullName evidence="10">Cytidine deaminase</fullName>
    </submittedName>
</protein>
<evidence type="ECO:0000313" key="11">
    <source>
        <dbReference type="Proteomes" id="UP000242175"/>
    </source>
</evidence>
<feature type="binding site" evidence="8">
    <location>
        <position position="122"/>
    </location>
    <ligand>
        <name>Zn(2+)</name>
        <dbReference type="ChEBI" id="CHEBI:29105"/>
        <note>catalytic</note>
    </ligand>
</feature>
<comment type="cofactor">
    <cofactor evidence="8">
        <name>Zn(2+)</name>
        <dbReference type="ChEBI" id="CHEBI:29105"/>
    </cofactor>
    <text evidence="8">Binds 1 zinc ion.</text>
</comment>
<evidence type="ECO:0000256" key="2">
    <source>
        <dbReference type="ARBA" id="ARBA00011738"/>
    </source>
</evidence>
<feature type="binding site" evidence="8">
    <location>
        <position position="92"/>
    </location>
    <ligand>
        <name>Zn(2+)</name>
        <dbReference type="ChEBI" id="CHEBI:29105"/>
        <note>catalytic</note>
    </ligand>
</feature>
<organism evidence="10 11">
    <name type="scientific">Paraphotobacterium marinum</name>
    <dbReference type="NCBI Taxonomy" id="1755811"/>
    <lineage>
        <taxon>Bacteria</taxon>
        <taxon>Pseudomonadati</taxon>
        <taxon>Pseudomonadota</taxon>
        <taxon>Gammaproteobacteria</taxon>
        <taxon>Vibrionales</taxon>
        <taxon>Vibrionaceae</taxon>
        <taxon>Paraphotobacterium</taxon>
    </lineage>
</organism>
<keyword evidence="5 8" id="KW-0862">Zinc</keyword>
<dbReference type="GO" id="GO:0004126">
    <property type="term" value="F:cytidine deaminase activity"/>
    <property type="evidence" value="ECO:0007669"/>
    <property type="project" value="InterPro"/>
</dbReference>
<dbReference type="Pfam" id="PF00383">
    <property type="entry name" value="dCMP_cyt_deam_1"/>
    <property type="match status" value="1"/>
</dbReference>
<dbReference type="PANTHER" id="PTHR11644:SF2">
    <property type="entry name" value="CYTIDINE DEAMINASE"/>
    <property type="match status" value="1"/>
</dbReference>
<evidence type="ECO:0000256" key="5">
    <source>
        <dbReference type="ARBA" id="ARBA00022833"/>
    </source>
</evidence>
<dbReference type="GO" id="GO:0072527">
    <property type="term" value="P:pyrimidine-containing compound metabolic process"/>
    <property type="evidence" value="ECO:0007669"/>
    <property type="project" value="UniProtKB-ARBA"/>
</dbReference>
<dbReference type="InterPro" id="IPR050202">
    <property type="entry name" value="Cyt/Deoxycyt_deaminase"/>
</dbReference>
<evidence type="ECO:0000256" key="3">
    <source>
        <dbReference type="ARBA" id="ARBA00022723"/>
    </source>
</evidence>
<keyword evidence="3 8" id="KW-0479">Metal-binding</keyword>
<dbReference type="GO" id="GO:0042802">
    <property type="term" value="F:identical protein binding"/>
    <property type="evidence" value="ECO:0007669"/>
    <property type="project" value="UniProtKB-ARBA"/>
</dbReference>
<dbReference type="PROSITE" id="PS00903">
    <property type="entry name" value="CYT_DCMP_DEAMINASES_1"/>
    <property type="match status" value="1"/>
</dbReference>
<dbReference type="PANTHER" id="PTHR11644">
    <property type="entry name" value="CYTIDINE DEAMINASE"/>
    <property type="match status" value="1"/>
</dbReference>
<dbReference type="InterPro" id="IPR016192">
    <property type="entry name" value="APOBEC/CMP_deaminase_Zn-bd"/>
</dbReference>
<dbReference type="Gene3D" id="3.40.140.10">
    <property type="entry name" value="Cytidine Deaminase, domain 2"/>
    <property type="match status" value="2"/>
</dbReference>
<keyword evidence="4" id="KW-0378">Hydrolase</keyword>
<dbReference type="Proteomes" id="UP000242175">
    <property type="component" value="Chromosome large"/>
</dbReference>
<dbReference type="NCBIfam" id="NF006537">
    <property type="entry name" value="PRK09027.1"/>
    <property type="match status" value="1"/>
</dbReference>
<sequence>MILQREPLENYLNIFRQAQNGKLAKNLYANFIESNNISLNQFCINLLEIVSKLSHTPISKFPVSALVVSSNGNLYFGCNLEIKGAPLNSTVHAEQCAINTACFHNEKNISKLFVTHAPCGHCRQFINEIQLSNNIEIIVNGNKQSFEDLLPSPFGPKDLNIYKSLLPRERLNFELLKESQNELHLKALKSLNLAYCPYSNSHHGISIRLNSGKIYYGIQIENCAYNPTLSALHSALCIIMISNHQFNEINEVCYININNSTTEYYSYYKLILNAINPNISFERIEAKN</sequence>
<proteinExistence type="inferred from homology"/>
<dbReference type="InterPro" id="IPR016193">
    <property type="entry name" value="Cytidine_deaminase-like"/>
</dbReference>
<dbReference type="GO" id="GO:0008270">
    <property type="term" value="F:zinc ion binding"/>
    <property type="evidence" value="ECO:0007669"/>
    <property type="project" value="InterPro"/>
</dbReference>
<evidence type="ECO:0000256" key="6">
    <source>
        <dbReference type="PIRSR" id="PIRSR006334-1"/>
    </source>
</evidence>
<dbReference type="CDD" id="cd01283">
    <property type="entry name" value="cytidine_deaminase"/>
    <property type="match status" value="2"/>
</dbReference>
<comment type="subunit">
    <text evidence="2">Homodimer.</text>
</comment>
<feature type="binding site" evidence="7">
    <location>
        <begin position="79"/>
        <end position="81"/>
    </location>
    <ligand>
        <name>substrate</name>
    </ligand>
</feature>
<dbReference type="Pfam" id="PF08211">
    <property type="entry name" value="dCMP_cyt_deam_2"/>
    <property type="match status" value="1"/>
</dbReference>
<evidence type="ECO:0000256" key="1">
    <source>
        <dbReference type="ARBA" id="ARBA00006576"/>
    </source>
</evidence>
<evidence type="ECO:0000259" key="9">
    <source>
        <dbReference type="PROSITE" id="PS51747"/>
    </source>
</evidence>